<keyword evidence="3 7" id="KW-1133">Transmembrane helix</keyword>
<evidence type="ECO:0000256" key="2">
    <source>
        <dbReference type="ARBA" id="ARBA00022692"/>
    </source>
</evidence>
<evidence type="ECO:0000313" key="9">
    <source>
        <dbReference type="Proteomes" id="UP000034196"/>
    </source>
</evidence>
<comment type="similarity">
    <text evidence="5">Belongs to the FNT transporter (TC 1.A.16) family.</text>
</comment>
<protein>
    <recommendedName>
        <fullName evidence="10">Formate/nitrite transporter</fullName>
    </recommendedName>
</protein>
<dbReference type="Gene3D" id="1.20.1080.10">
    <property type="entry name" value="Glycerol uptake facilitator protein"/>
    <property type="match status" value="1"/>
</dbReference>
<evidence type="ECO:0000256" key="7">
    <source>
        <dbReference type="SAM" id="Phobius"/>
    </source>
</evidence>
<dbReference type="Pfam" id="PF01226">
    <property type="entry name" value="Form_Nir_trans"/>
    <property type="match status" value="1"/>
</dbReference>
<dbReference type="STRING" id="1428628.WN71_032825"/>
<dbReference type="GO" id="GO:0015499">
    <property type="term" value="F:formate transmembrane transporter activity"/>
    <property type="evidence" value="ECO:0007669"/>
    <property type="project" value="TreeGrafter"/>
</dbReference>
<proteinExistence type="inferred from homology"/>
<dbReference type="InterPro" id="IPR024002">
    <property type="entry name" value="For/NO2_transpt_CS"/>
</dbReference>
<organism evidence="8 9">
    <name type="scientific">Streptomyces mangrovisoli</name>
    <dbReference type="NCBI Taxonomy" id="1428628"/>
    <lineage>
        <taxon>Bacteria</taxon>
        <taxon>Bacillati</taxon>
        <taxon>Actinomycetota</taxon>
        <taxon>Actinomycetes</taxon>
        <taxon>Kitasatosporales</taxon>
        <taxon>Streptomycetaceae</taxon>
        <taxon>Streptomyces</taxon>
    </lineage>
</organism>
<dbReference type="Proteomes" id="UP000034196">
    <property type="component" value="Unassembled WGS sequence"/>
</dbReference>
<feature type="transmembrane region" description="Helical" evidence="7">
    <location>
        <begin position="214"/>
        <end position="238"/>
    </location>
</feature>
<feature type="region of interest" description="Disordered" evidence="6">
    <location>
        <begin position="258"/>
        <end position="307"/>
    </location>
</feature>
<evidence type="ECO:0000256" key="3">
    <source>
        <dbReference type="ARBA" id="ARBA00022989"/>
    </source>
</evidence>
<evidence type="ECO:0000256" key="5">
    <source>
        <dbReference type="ARBA" id="ARBA00049660"/>
    </source>
</evidence>
<dbReference type="AlphaFoldDB" id="A0A1J4NMH0"/>
<feature type="transmembrane region" description="Helical" evidence="7">
    <location>
        <begin position="175"/>
        <end position="194"/>
    </location>
</feature>
<evidence type="ECO:0008006" key="10">
    <source>
        <dbReference type="Google" id="ProtNLM"/>
    </source>
</evidence>
<dbReference type="GO" id="GO:0005886">
    <property type="term" value="C:plasma membrane"/>
    <property type="evidence" value="ECO:0007669"/>
    <property type="project" value="TreeGrafter"/>
</dbReference>
<reference evidence="8" key="1">
    <citation type="submission" date="2016-10" db="EMBL/GenBank/DDBJ databases">
        <title>Genome sequence of Streptomyces mangrovisoli MUSC 149.</title>
        <authorList>
            <person name="Lee L.-H."/>
            <person name="Ser H.-L."/>
        </authorList>
    </citation>
    <scope>NUCLEOTIDE SEQUENCE [LARGE SCALE GENOMIC DNA]</scope>
    <source>
        <strain evidence="8">MUSC 149</strain>
    </source>
</reference>
<feature type="compositionally biased region" description="Low complexity" evidence="6">
    <location>
        <begin position="290"/>
        <end position="301"/>
    </location>
</feature>
<comment type="caution">
    <text evidence="8">The sequence shown here is derived from an EMBL/GenBank/DDBJ whole genome shotgun (WGS) entry which is preliminary data.</text>
</comment>
<keyword evidence="2 7" id="KW-0812">Transmembrane</keyword>
<dbReference type="InterPro" id="IPR000292">
    <property type="entry name" value="For/NO2_transpt"/>
</dbReference>
<evidence type="ECO:0000313" key="8">
    <source>
        <dbReference type="EMBL" id="OIJ63609.1"/>
    </source>
</evidence>
<gene>
    <name evidence="8" type="ORF">WN71_032825</name>
</gene>
<feature type="transmembrane region" description="Helical" evidence="7">
    <location>
        <begin position="56"/>
        <end position="74"/>
    </location>
</feature>
<sequence>MDLAVKKARLVRSPARYLVSAMLAGVYIGIGEVLMLSVAGPLEAGHSGAVKLVEGMVFPVALTLVMFAGADLFTSQCMTMTFGTLSRRTTWLDTARIWGMSLVGNLTGTVFFALIIGAAGTVKSGPSAALLGSLLAAKEVETGGQLFARAMLCNMLVCLAVWMFTRTTSDGAKAFMVWIPVFAFVSSGFEHSIANMSLFSLGIVNGQASVGDLAHNLAFTVPGNIVGGAVLVAGAYWFSNRGTSKSVKAVDVPEQPSLPAVDTVPEQPSLPAVDTVPEQPSLPAVDTVPDELPLPAADPAPRTLTAV</sequence>
<dbReference type="InterPro" id="IPR023271">
    <property type="entry name" value="Aquaporin-like"/>
</dbReference>
<comment type="subcellular location">
    <subcellularLocation>
        <location evidence="1">Membrane</location>
        <topology evidence="1">Multi-pass membrane protein</topology>
    </subcellularLocation>
</comment>
<dbReference type="PANTHER" id="PTHR30520:SF8">
    <property type="entry name" value="NITRITE TRANSPORTER NIRC"/>
    <property type="match status" value="1"/>
</dbReference>
<dbReference type="PANTHER" id="PTHR30520">
    <property type="entry name" value="FORMATE TRANSPORTER-RELATED"/>
    <property type="match status" value="1"/>
</dbReference>
<evidence type="ECO:0000256" key="1">
    <source>
        <dbReference type="ARBA" id="ARBA00004141"/>
    </source>
</evidence>
<keyword evidence="4 7" id="KW-0472">Membrane</keyword>
<feature type="transmembrane region" description="Helical" evidence="7">
    <location>
        <begin position="95"/>
        <end position="122"/>
    </location>
</feature>
<dbReference type="EMBL" id="LAVA02000097">
    <property type="protein sequence ID" value="OIJ63609.1"/>
    <property type="molecule type" value="Genomic_DNA"/>
</dbReference>
<evidence type="ECO:0000256" key="6">
    <source>
        <dbReference type="SAM" id="MobiDB-lite"/>
    </source>
</evidence>
<accession>A0A1J4NMH0</accession>
<keyword evidence="9" id="KW-1185">Reference proteome</keyword>
<name>A0A1J4NMH0_9ACTN</name>
<dbReference type="PROSITE" id="PS01006">
    <property type="entry name" value="FORMATE_NITRITE_TP_2"/>
    <property type="match status" value="1"/>
</dbReference>
<evidence type="ECO:0000256" key="4">
    <source>
        <dbReference type="ARBA" id="ARBA00023136"/>
    </source>
</evidence>
<feature type="transmembrane region" description="Helical" evidence="7">
    <location>
        <begin position="17"/>
        <end position="36"/>
    </location>
</feature>
<feature type="transmembrane region" description="Helical" evidence="7">
    <location>
        <begin position="142"/>
        <end position="163"/>
    </location>
</feature>